<dbReference type="GO" id="GO:0006574">
    <property type="term" value="P:L-valine catabolic process"/>
    <property type="evidence" value="ECO:0007669"/>
    <property type="project" value="TreeGrafter"/>
</dbReference>
<evidence type="ECO:0000313" key="6">
    <source>
        <dbReference type="Proteomes" id="UP000264589"/>
    </source>
</evidence>
<dbReference type="EMBL" id="QUQO01000002">
    <property type="protein sequence ID" value="RFB01626.1"/>
    <property type="molecule type" value="Genomic_DNA"/>
</dbReference>
<dbReference type="GO" id="GO:0003860">
    <property type="term" value="F:3-hydroxyisobutyryl-CoA hydrolase activity"/>
    <property type="evidence" value="ECO:0007669"/>
    <property type="project" value="UniProtKB-EC"/>
</dbReference>
<accession>A0A371R842</accession>
<dbReference type="NCBIfam" id="NF004127">
    <property type="entry name" value="PRK05617.1"/>
    <property type="match status" value="1"/>
</dbReference>
<dbReference type="AlphaFoldDB" id="A0A371R842"/>
<dbReference type="PANTHER" id="PTHR43176:SF3">
    <property type="entry name" value="3-HYDROXYISOBUTYRYL-COA HYDROLASE, MITOCHONDRIAL"/>
    <property type="match status" value="1"/>
</dbReference>
<dbReference type="PANTHER" id="PTHR43176">
    <property type="entry name" value="3-HYDROXYISOBUTYRYL-COA HYDROLASE-RELATED"/>
    <property type="match status" value="1"/>
</dbReference>
<evidence type="ECO:0000256" key="2">
    <source>
        <dbReference type="ARBA" id="ARBA00011915"/>
    </source>
</evidence>
<dbReference type="InterPro" id="IPR045004">
    <property type="entry name" value="ECH_dom"/>
</dbReference>
<dbReference type="EC" id="3.1.2.4" evidence="2"/>
<dbReference type="Pfam" id="PF16113">
    <property type="entry name" value="ECH_2"/>
    <property type="match status" value="1"/>
</dbReference>
<sequence length="353" mass="38338">MSDDIHTEKQGAWGVITLTREKALNSLTQDMCEVIDRALIDWAADDEVRAVLVEGEGEKAFCAGGDIRWLNDTGKDDPELAARFFRTEYRMNTRIAQFKKPYVALMDGICMGGGVGISNQASHRVATGRTLWAMPECGIGLIPDVGASYFLPRLPSGMGNYLAYTGTRLKGADCLTAGVAAHVIAEDNLPGVRNDLLSLDLAGDAGATISAILDGAANRRPGDLIEMLDMIRTYFERVESVPALLRQLRDEHEGFGAHCLDRIAHGSPTSLLLTHELLAGAPDDFASCISREFNVTANILTGHDFYEGVRAQVIDKDRRPKWEPEKLSEVSEDVIKGYFEAPAGGPLDLSGIS</sequence>
<dbReference type="InterPro" id="IPR032259">
    <property type="entry name" value="HIBYL-CoA-H"/>
</dbReference>
<evidence type="ECO:0000256" key="3">
    <source>
        <dbReference type="ARBA" id="ARBA00022801"/>
    </source>
</evidence>
<dbReference type="Proteomes" id="UP000264589">
    <property type="component" value="Unassembled WGS sequence"/>
</dbReference>
<evidence type="ECO:0000259" key="4">
    <source>
        <dbReference type="Pfam" id="PF16113"/>
    </source>
</evidence>
<keyword evidence="5" id="KW-0413">Isomerase</keyword>
<dbReference type="InterPro" id="IPR029045">
    <property type="entry name" value="ClpP/crotonase-like_dom_sf"/>
</dbReference>
<gene>
    <name evidence="5" type="ORF">DX908_15230</name>
</gene>
<feature type="domain" description="Enoyl-CoA hydratase/isomerase" evidence="4">
    <location>
        <begin position="14"/>
        <end position="339"/>
    </location>
</feature>
<dbReference type="InParanoid" id="A0A371R842"/>
<organism evidence="5 6">
    <name type="scientific">Parvularcula marina</name>
    <dbReference type="NCBI Taxonomy" id="2292771"/>
    <lineage>
        <taxon>Bacteria</taxon>
        <taxon>Pseudomonadati</taxon>
        <taxon>Pseudomonadota</taxon>
        <taxon>Alphaproteobacteria</taxon>
        <taxon>Parvularculales</taxon>
        <taxon>Parvularculaceae</taxon>
        <taxon>Parvularcula</taxon>
    </lineage>
</organism>
<proteinExistence type="predicted"/>
<dbReference type="GO" id="GO:0016853">
    <property type="term" value="F:isomerase activity"/>
    <property type="evidence" value="ECO:0007669"/>
    <property type="project" value="UniProtKB-KW"/>
</dbReference>
<dbReference type="SUPFAM" id="SSF52096">
    <property type="entry name" value="ClpP/crotonase"/>
    <property type="match status" value="1"/>
</dbReference>
<dbReference type="OrthoDB" id="9790967at2"/>
<comment type="catalytic activity">
    <reaction evidence="1">
        <text>3-hydroxy-2-methylpropanoyl-CoA + H2O = 3-hydroxy-2-methylpropanoate + CoA + H(+)</text>
        <dbReference type="Rhea" id="RHEA:20888"/>
        <dbReference type="ChEBI" id="CHEBI:11805"/>
        <dbReference type="ChEBI" id="CHEBI:15377"/>
        <dbReference type="ChEBI" id="CHEBI:15378"/>
        <dbReference type="ChEBI" id="CHEBI:57287"/>
        <dbReference type="ChEBI" id="CHEBI:57340"/>
        <dbReference type="EC" id="3.1.2.4"/>
    </reaction>
</comment>
<reference evidence="5 6" key="1">
    <citation type="submission" date="2018-08" db="EMBL/GenBank/DDBJ databases">
        <title>Parvularcula sp. SM1705, isolated from surface water of the South Sea China.</title>
        <authorList>
            <person name="Sun L."/>
        </authorList>
    </citation>
    <scope>NUCLEOTIDE SEQUENCE [LARGE SCALE GENOMIC DNA]</scope>
    <source>
        <strain evidence="5 6">SM1705</strain>
    </source>
</reference>
<protein>
    <recommendedName>
        <fullName evidence="2">3-hydroxyisobutyryl-CoA hydrolase</fullName>
        <ecNumber evidence="2">3.1.2.4</ecNumber>
    </recommendedName>
</protein>
<dbReference type="CDD" id="cd06558">
    <property type="entry name" value="crotonase-like"/>
    <property type="match status" value="1"/>
</dbReference>
<keyword evidence="6" id="KW-1185">Reference proteome</keyword>
<name>A0A371R842_9PROT</name>
<dbReference type="Gene3D" id="3.90.226.10">
    <property type="entry name" value="2-enoyl-CoA Hydratase, Chain A, domain 1"/>
    <property type="match status" value="1"/>
</dbReference>
<evidence type="ECO:0000256" key="1">
    <source>
        <dbReference type="ARBA" id="ARBA00001709"/>
    </source>
</evidence>
<comment type="caution">
    <text evidence="5">The sequence shown here is derived from an EMBL/GenBank/DDBJ whole genome shotgun (WGS) entry which is preliminary data.</text>
</comment>
<dbReference type="RefSeq" id="WP_116393342.1">
    <property type="nucleotide sequence ID" value="NZ_QUQO01000002.1"/>
</dbReference>
<evidence type="ECO:0000313" key="5">
    <source>
        <dbReference type="EMBL" id="RFB01626.1"/>
    </source>
</evidence>
<keyword evidence="3" id="KW-0378">Hydrolase</keyword>